<feature type="transmembrane region" description="Helical" evidence="7">
    <location>
        <begin position="324"/>
        <end position="346"/>
    </location>
</feature>
<dbReference type="EMBL" id="LNQE01001293">
    <property type="protein sequence ID" value="KUG19419.1"/>
    <property type="molecule type" value="Genomic_DNA"/>
</dbReference>
<evidence type="ECO:0000256" key="4">
    <source>
        <dbReference type="ARBA" id="ARBA00022692"/>
    </source>
</evidence>
<evidence type="ECO:0000256" key="2">
    <source>
        <dbReference type="ARBA" id="ARBA00006386"/>
    </source>
</evidence>
<dbReference type="GO" id="GO:0005886">
    <property type="term" value="C:plasma membrane"/>
    <property type="evidence" value="ECO:0007669"/>
    <property type="project" value="UniProtKB-SubCell"/>
</dbReference>
<evidence type="ECO:0000313" key="8">
    <source>
        <dbReference type="EMBL" id="KUG19419.1"/>
    </source>
</evidence>
<reference evidence="8" key="1">
    <citation type="journal article" date="2015" name="Proc. Natl. Acad. Sci. U.S.A.">
        <title>Networks of energetic and metabolic interactions define dynamics in microbial communities.</title>
        <authorList>
            <person name="Embree M."/>
            <person name="Liu J.K."/>
            <person name="Al-Bassam M.M."/>
            <person name="Zengler K."/>
        </authorList>
    </citation>
    <scope>NUCLEOTIDE SEQUENCE</scope>
</reference>
<protein>
    <submittedName>
        <fullName evidence="8">Transporter</fullName>
    </submittedName>
</protein>
<dbReference type="InterPro" id="IPR005524">
    <property type="entry name" value="DUF318"/>
</dbReference>
<feature type="transmembrane region" description="Helical" evidence="7">
    <location>
        <begin position="188"/>
        <end position="205"/>
    </location>
</feature>
<keyword evidence="5 7" id="KW-1133">Transmembrane helix</keyword>
<proteinExistence type="inferred from homology"/>
<keyword evidence="4 7" id="KW-0812">Transmembrane</keyword>
<comment type="subcellular location">
    <subcellularLocation>
        <location evidence="1">Cell membrane</location>
        <topology evidence="1">Multi-pass membrane protein</topology>
    </subcellularLocation>
</comment>
<keyword evidence="6 7" id="KW-0472">Membrane</keyword>
<evidence type="ECO:0000256" key="1">
    <source>
        <dbReference type="ARBA" id="ARBA00004651"/>
    </source>
</evidence>
<keyword evidence="3" id="KW-1003">Cell membrane</keyword>
<name>A0A0W8FEV4_9ZZZZ</name>
<organism evidence="8">
    <name type="scientific">hydrocarbon metagenome</name>
    <dbReference type="NCBI Taxonomy" id="938273"/>
    <lineage>
        <taxon>unclassified sequences</taxon>
        <taxon>metagenomes</taxon>
        <taxon>ecological metagenomes</taxon>
    </lineage>
</organism>
<evidence type="ECO:0000256" key="3">
    <source>
        <dbReference type="ARBA" id="ARBA00022475"/>
    </source>
</evidence>
<accession>A0A0W8FEV4</accession>
<dbReference type="AlphaFoldDB" id="A0A0W8FEV4"/>
<comment type="similarity">
    <text evidence="2">Belongs to the UPF0718 family.</text>
</comment>
<sequence length="389" mass="40625">MPGVLPLPGVEFPIPASRLPTKRIASGILHGDASVHGGENLCTDRTGLILHRISAPEGMYICISEYTDIMIGINDFVTAGQYFLIITAELLLLFIGISFLVGLIQEYIPPEKIRRTLTAQRPVTGTAMGAVFGALTPFCSCSTIPILLGLIRAGAPFGACMAYLFASPLLNPVIVFLVLALFGPALTLVYSIMAFGIAILSGLALERRGYLRFVRAFVRGEGSNAATPAAGCCSCACETASAAPTGHGTRMRSAVRFASDLFRQVVPYLVLGAAIGAFIYGFVPEDLIVGLAGPENPLAIPVAAVIGIPMYIRAETIIPISGVLAAKGMGIGAIMALIIGGAGASVPEVTLLASFFERRLLAAFIVTVLGVAVLTGLVFQLLQTAGMIV</sequence>
<feature type="transmembrane region" description="Helical" evidence="7">
    <location>
        <begin position="265"/>
        <end position="283"/>
    </location>
</feature>
<comment type="caution">
    <text evidence="8">The sequence shown here is derived from an EMBL/GenBank/DDBJ whole genome shotgun (WGS) entry which is preliminary data.</text>
</comment>
<gene>
    <name evidence="8" type="ORF">ASZ90_010860</name>
</gene>
<feature type="transmembrane region" description="Helical" evidence="7">
    <location>
        <begin position="82"/>
        <end position="105"/>
    </location>
</feature>
<evidence type="ECO:0000256" key="6">
    <source>
        <dbReference type="ARBA" id="ARBA00023136"/>
    </source>
</evidence>
<dbReference type="InterPro" id="IPR053166">
    <property type="entry name" value="UPF0718_permease"/>
</dbReference>
<dbReference type="PANTHER" id="PTHR42775">
    <property type="entry name" value="PERMEASE RV2963-RELATED"/>
    <property type="match status" value="1"/>
</dbReference>
<feature type="transmembrane region" description="Helical" evidence="7">
    <location>
        <begin position="125"/>
        <end position="150"/>
    </location>
</feature>
<dbReference type="Pfam" id="PF03773">
    <property type="entry name" value="ArsP_1"/>
    <property type="match status" value="1"/>
</dbReference>
<evidence type="ECO:0000256" key="7">
    <source>
        <dbReference type="SAM" id="Phobius"/>
    </source>
</evidence>
<evidence type="ECO:0000256" key="5">
    <source>
        <dbReference type="ARBA" id="ARBA00022989"/>
    </source>
</evidence>
<feature type="transmembrane region" description="Helical" evidence="7">
    <location>
        <begin position="295"/>
        <end position="312"/>
    </location>
</feature>
<feature type="transmembrane region" description="Helical" evidence="7">
    <location>
        <begin position="361"/>
        <end position="382"/>
    </location>
</feature>
<dbReference type="PANTHER" id="PTHR42775:SF2">
    <property type="entry name" value="PERMEASE"/>
    <property type="match status" value="1"/>
</dbReference>